<evidence type="ECO:0000313" key="6">
    <source>
        <dbReference type="Proteomes" id="UP000198577"/>
    </source>
</evidence>
<dbReference type="InterPro" id="IPR027417">
    <property type="entry name" value="P-loop_NTPase"/>
</dbReference>
<keyword evidence="3" id="KW-0067">ATP-binding</keyword>
<feature type="domain" description="ABC transporter" evidence="4">
    <location>
        <begin position="10"/>
        <end position="248"/>
    </location>
</feature>
<dbReference type="PROSITE" id="PS00211">
    <property type="entry name" value="ABC_TRANSPORTER_1"/>
    <property type="match status" value="1"/>
</dbReference>
<evidence type="ECO:0000259" key="4">
    <source>
        <dbReference type="PROSITE" id="PS50893"/>
    </source>
</evidence>
<dbReference type="PANTHER" id="PTHR24220">
    <property type="entry name" value="IMPORT ATP-BINDING PROTEIN"/>
    <property type="match status" value="1"/>
</dbReference>
<dbReference type="Pfam" id="PF00005">
    <property type="entry name" value="ABC_tran"/>
    <property type="match status" value="1"/>
</dbReference>
<dbReference type="SUPFAM" id="SSF89447">
    <property type="entry name" value="AbrB/MazE/MraZ-like"/>
    <property type="match status" value="1"/>
</dbReference>
<dbReference type="SUPFAM" id="SSF52540">
    <property type="entry name" value="P-loop containing nucleoside triphosphate hydrolases"/>
    <property type="match status" value="1"/>
</dbReference>
<dbReference type="Proteomes" id="UP000198577">
    <property type="component" value="Unassembled WGS sequence"/>
</dbReference>
<dbReference type="InterPro" id="IPR003439">
    <property type="entry name" value="ABC_transporter-like_ATP-bd"/>
</dbReference>
<dbReference type="SMART" id="SM00382">
    <property type="entry name" value="AAA"/>
    <property type="match status" value="1"/>
</dbReference>
<dbReference type="InterPro" id="IPR017871">
    <property type="entry name" value="ABC_transporter-like_CS"/>
</dbReference>
<gene>
    <name evidence="5" type="ORF">SAMN05444406_12212</name>
</gene>
<name>A0A1I5X564_9FIRM</name>
<dbReference type="PANTHER" id="PTHR24220:SF685">
    <property type="entry name" value="ABC TRANSPORTER RELATED"/>
    <property type="match status" value="1"/>
</dbReference>
<dbReference type="GO" id="GO:0016887">
    <property type="term" value="F:ATP hydrolysis activity"/>
    <property type="evidence" value="ECO:0007669"/>
    <property type="project" value="InterPro"/>
</dbReference>
<keyword evidence="6" id="KW-1185">Reference proteome</keyword>
<dbReference type="PROSITE" id="PS50893">
    <property type="entry name" value="ABC_TRANSPORTER_2"/>
    <property type="match status" value="1"/>
</dbReference>
<reference evidence="5 6" key="1">
    <citation type="submission" date="2016-10" db="EMBL/GenBank/DDBJ databases">
        <authorList>
            <person name="de Groot N.N."/>
        </authorList>
    </citation>
    <scope>NUCLEOTIDE SEQUENCE [LARGE SCALE GENOMIC DNA]</scope>
    <source>
        <strain evidence="5 6">DSM 20678</strain>
    </source>
</reference>
<dbReference type="GO" id="GO:0022857">
    <property type="term" value="F:transmembrane transporter activity"/>
    <property type="evidence" value="ECO:0007669"/>
    <property type="project" value="UniProtKB-ARBA"/>
</dbReference>
<keyword evidence="2" id="KW-0547">Nucleotide-binding</keyword>
<dbReference type="GO" id="GO:0098796">
    <property type="term" value="C:membrane protein complex"/>
    <property type="evidence" value="ECO:0007669"/>
    <property type="project" value="UniProtKB-ARBA"/>
</dbReference>
<evidence type="ECO:0000256" key="2">
    <source>
        <dbReference type="ARBA" id="ARBA00022741"/>
    </source>
</evidence>
<dbReference type="InterPro" id="IPR015854">
    <property type="entry name" value="ABC_transpr_LolD-like"/>
</dbReference>
<organism evidence="5 6">
    <name type="scientific">Caldicoprobacter faecalis</name>
    <dbReference type="NCBI Taxonomy" id="937334"/>
    <lineage>
        <taxon>Bacteria</taxon>
        <taxon>Bacillati</taxon>
        <taxon>Bacillota</taxon>
        <taxon>Clostridia</taxon>
        <taxon>Caldicoprobacterales</taxon>
        <taxon>Caldicoprobacteraceae</taxon>
        <taxon>Caldicoprobacter</taxon>
    </lineage>
</organism>
<dbReference type="FunFam" id="3.40.50.300:FF:000032">
    <property type="entry name" value="Export ABC transporter ATP-binding protein"/>
    <property type="match status" value="1"/>
</dbReference>
<accession>A0A1I5X564</accession>
<dbReference type="AlphaFoldDB" id="A0A1I5X564"/>
<dbReference type="InterPro" id="IPR017911">
    <property type="entry name" value="MacB-like_ATP-bd"/>
</dbReference>
<evidence type="ECO:0000313" key="5">
    <source>
        <dbReference type="EMBL" id="SFQ27119.1"/>
    </source>
</evidence>
<evidence type="ECO:0000256" key="1">
    <source>
        <dbReference type="ARBA" id="ARBA00022448"/>
    </source>
</evidence>
<dbReference type="GO" id="GO:0005524">
    <property type="term" value="F:ATP binding"/>
    <property type="evidence" value="ECO:0007669"/>
    <property type="project" value="UniProtKB-KW"/>
</dbReference>
<sequence length="311" mass="34332">MSDEDVKYMVVCDNLVKIYKVADIEVVALQGLDLVVEKGEFMAIIGNSGSGKSTLLNILGGLDRPSAGKVFVDGKDLLKLTDKQLVRYKRETVGFVWQNNARNLIPYLTALENVELPMLLTGRARRERALELLDMVGLSHRKKYKLEQLSGGEQQRVAIAIALANNPKLLLADEPTGAVDTKTASQILDVFREVNSALGVTIIIVTHDRQVARKVDRVVAIRDGRTSSEFIRKKSYAEELAELSNDIGTVGRDTHEELAVLDKVGRLQIPREYLEALGLIGKNRVKVELEGDRIVIMKPDHPASSGHSVKG</sequence>
<dbReference type="EMBL" id="FOXR01000022">
    <property type="protein sequence ID" value="SFQ27119.1"/>
    <property type="molecule type" value="Genomic_DNA"/>
</dbReference>
<proteinExistence type="predicted"/>
<dbReference type="InterPro" id="IPR037914">
    <property type="entry name" value="SpoVT-AbrB_sf"/>
</dbReference>
<dbReference type="Gene3D" id="3.40.50.300">
    <property type="entry name" value="P-loop containing nucleotide triphosphate hydrolases"/>
    <property type="match status" value="1"/>
</dbReference>
<keyword evidence="1" id="KW-0813">Transport</keyword>
<protein>
    <submittedName>
        <fullName evidence="5">ABC-type lipoprotein export system, ATPase component</fullName>
    </submittedName>
</protein>
<dbReference type="CDD" id="cd03255">
    <property type="entry name" value="ABC_MJ0796_LolCDE_FtsE"/>
    <property type="match status" value="1"/>
</dbReference>
<dbReference type="STRING" id="937334.SAMN05444406_12212"/>
<evidence type="ECO:0000256" key="3">
    <source>
        <dbReference type="ARBA" id="ARBA00022840"/>
    </source>
</evidence>
<dbReference type="InterPro" id="IPR003593">
    <property type="entry name" value="AAA+_ATPase"/>
</dbReference>
<dbReference type="GO" id="GO:0005886">
    <property type="term" value="C:plasma membrane"/>
    <property type="evidence" value="ECO:0007669"/>
    <property type="project" value="TreeGrafter"/>
</dbReference>
<keyword evidence="5" id="KW-0449">Lipoprotein</keyword>